<dbReference type="GO" id="GO:0005525">
    <property type="term" value="F:GTP binding"/>
    <property type="evidence" value="ECO:0007669"/>
    <property type="project" value="UniProtKB-KW"/>
</dbReference>
<feature type="domain" description="GTP cyclohydrolase II" evidence="20">
    <location>
        <begin position="218"/>
        <end position="384"/>
    </location>
</feature>
<evidence type="ECO:0000256" key="4">
    <source>
        <dbReference type="ARBA" id="ARBA00004853"/>
    </source>
</evidence>
<dbReference type="GO" id="GO:0003935">
    <property type="term" value="F:GTP cyclohydrolase II activity"/>
    <property type="evidence" value="ECO:0007669"/>
    <property type="project" value="UniProtKB-UniRule"/>
</dbReference>
<dbReference type="KEGG" id="parq:DSM112329_02225"/>
<proteinExistence type="inferred from homology"/>
<evidence type="ECO:0000256" key="8">
    <source>
        <dbReference type="ARBA" id="ARBA00022723"/>
    </source>
</evidence>
<keyword evidence="12 19" id="KW-0460">Magnesium</keyword>
<dbReference type="Gene3D" id="3.40.50.10990">
    <property type="entry name" value="GTP cyclohydrolase II"/>
    <property type="match status" value="1"/>
</dbReference>
<dbReference type="InterPro" id="IPR000926">
    <property type="entry name" value="RibA"/>
</dbReference>
<comment type="catalytic activity">
    <reaction evidence="1 19">
        <text>D-ribulose 5-phosphate = (2S)-2-hydroxy-3-oxobutyl phosphate + formate + H(+)</text>
        <dbReference type="Rhea" id="RHEA:18457"/>
        <dbReference type="ChEBI" id="CHEBI:15378"/>
        <dbReference type="ChEBI" id="CHEBI:15740"/>
        <dbReference type="ChEBI" id="CHEBI:58121"/>
        <dbReference type="ChEBI" id="CHEBI:58830"/>
        <dbReference type="EC" id="4.1.99.12"/>
    </reaction>
</comment>
<feature type="binding site" evidence="19">
    <location>
        <position position="154"/>
    </location>
    <ligand>
        <name>Mg(2+)</name>
        <dbReference type="ChEBI" id="CHEBI:18420"/>
        <label>2</label>
    </ligand>
</feature>
<evidence type="ECO:0000256" key="9">
    <source>
        <dbReference type="ARBA" id="ARBA00022741"/>
    </source>
</evidence>
<comment type="cofactor">
    <cofactor evidence="19">
        <name>Zn(2+)</name>
        <dbReference type="ChEBI" id="CHEBI:29105"/>
    </cofactor>
    <text evidence="19">Binds 1 zinc ion per subunit.</text>
</comment>
<dbReference type="GO" id="GO:0005829">
    <property type="term" value="C:cytosol"/>
    <property type="evidence" value="ECO:0007669"/>
    <property type="project" value="TreeGrafter"/>
</dbReference>
<dbReference type="GO" id="GO:0000287">
    <property type="term" value="F:magnesium ion binding"/>
    <property type="evidence" value="ECO:0007669"/>
    <property type="project" value="UniProtKB-UniRule"/>
</dbReference>
<feature type="region of interest" description="DHBP synthase" evidence="19">
    <location>
        <begin position="1"/>
        <end position="212"/>
    </location>
</feature>
<keyword evidence="14 19" id="KW-0464">Manganese</keyword>
<dbReference type="SUPFAM" id="SSF55821">
    <property type="entry name" value="YrdC/RibB"/>
    <property type="match status" value="1"/>
</dbReference>
<dbReference type="NCBIfam" id="TIGR00505">
    <property type="entry name" value="ribA"/>
    <property type="match status" value="1"/>
</dbReference>
<evidence type="ECO:0000313" key="21">
    <source>
        <dbReference type="EMBL" id="XAY05375.1"/>
    </source>
</evidence>
<dbReference type="EC" id="4.1.99.12" evidence="19"/>
<dbReference type="NCBIfam" id="TIGR00506">
    <property type="entry name" value="ribB"/>
    <property type="match status" value="1"/>
</dbReference>
<evidence type="ECO:0000256" key="13">
    <source>
        <dbReference type="ARBA" id="ARBA00023134"/>
    </source>
</evidence>
<dbReference type="NCBIfam" id="NF001591">
    <property type="entry name" value="PRK00393.1"/>
    <property type="match status" value="1"/>
</dbReference>
<dbReference type="FunFam" id="3.90.870.10:FF:000001">
    <property type="entry name" value="Riboflavin biosynthesis protein RibBA"/>
    <property type="match status" value="1"/>
</dbReference>
<dbReference type="EMBL" id="CP114014">
    <property type="protein sequence ID" value="XAY05375.1"/>
    <property type="molecule type" value="Genomic_DNA"/>
</dbReference>
<feature type="active site" description="Nucleophile; for GTP cyclohydrolase activity" evidence="19">
    <location>
        <position position="342"/>
    </location>
</feature>
<comment type="cofactor">
    <cofactor evidence="19">
        <name>Mg(2+)</name>
        <dbReference type="ChEBI" id="CHEBI:18420"/>
    </cofactor>
    <cofactor evidence="19">
        <name>Mn(2+)</name>
        <dbReference type="ChEBI" id="CHEBI:29035"/>
    </cofactor>
    <text evidence="19">Binds 2 divalent metal cations per subunit. Magnesium or manganese.</text>
</comment>
<dbReference type="CDD" id="cd00641">
    <property type="entry name" value="GTP_cyclohydro2"/>
    <property type="match status" value="1"/>
</dbReference>
<feature type="binding site" evidence="19">
    <location>
        <position position="284"/>
    </location>
    <ligand>
        <name>GTP</name>
        <dbReference type="ChEBI" id="CHEBI:37565"/>
    </ligand>
</feature>
<feature type="region of interest" description="GTP cyclohydrolase II" evidence="19">
    <location>
        <begin position="213"/>
        <end position="439"/>
    </location>
</feature>
<keyword evidence="15 19" id="KW-0456">Lyase</keyword>
<dbReference type="GO" id="GO:0008270">
    <property type="term" value="F:zinc ion binding"/>
    <property type="evidence" value="ECO:0007669"/>
    <property type="project" value="UniProtKB-UniRule"/>
</dbReference>
<sequence length="439" mass="47557">MSTPPQAAHDAVDFATIEEALEDIAAGKMVVVVDDEDRENEGDLVMAAEFVTPDAINFMTRQAGGWICVALTPERCDVLGLELMSLKNDSAYETPFTVTIEAREGVTTGISTADQATTIRTAVDPAKGKADIVVPGHVHPLKARSGGVLERTGHTEASVDLARLAGCEPAGLICEIQNEDGSMARVGDLAAYCAKHSLKLITIADLIAYRRRHDKLVERVVQTAMPTAFGDFEVTGYRSLVDDKHHVAMVKGDVAGMEDVLVRVHSECLTGDVFHSLRCDCGEQLESALAMIEQEGRGVLLYLSQEGRGIGLLNKLKAYKLQEEGMDTVEANLALGLPADLRDYGIGAQILVDLGLTSMRLLTNNPKKIHGLQGYGLQVTDQVPIEHLPNPHNEAYMRVKATKMGHILHHQGLDLDGAMIAEEHARDRAAQAAKEEDDR</sequence>
<evidence type="ECO:0000256" key="16">
    <source>
        <dbReference type="ARBA" id="ARBA00023268"/>
    </source>
</evidence>
<evidence type="ECO:0000256" key="11">
    <source>
        <dbReference type="ARBA" id="ARBA00022833"/>
    </source>
</evidence>
<name>A0AAU7AUU1_9ACTN</name>
<dbReference type="RefSeq" id="WP_354701886.1">
    <property type="nucleotide sequence ID" value="NZ_CP114014.1"/>
</dbReference>
<evidence type="ECO:0000256" key="6">
    <source>
        <dbReference type="ARBA" id="ARBA00005520"/>
    </source>
</evidence>
<dbReference type="PANTHER" id="PTHR21327:SF18">
    <property type="entry name" value="3,4-DIHYDROXY-2-BUTANONE 4-PHOSPHATE SYNTHASE"/>
    <property type="match status" value="1"/>
</dbReference>
<feature type="binding site" evidence="19">
    <location>
        <position position="39"/>
    </location>
    <ligand>
        <name>Mg(2+)</name>
        <dbReference type="ChEBI" id="CHEBI:18420"/>
        <label>1</label>
    </ligand>
</feature>
<dbReference type="HAMAP" id="MF_01283">
    <property type="entry name" value="RibBA"/>
    <property type="match status" value="1"/>
</dbReference>
<comment type="cofactor">
    <cofactor evidence="2">
        <name>Mn(2+)</name>
        <dbReference type="ChEBI" id="CHEBI:29035"/>
    </cofactor>
</comment>
<keyword evidence="13 19" id="KW-0342">GTP-binding</keyword>
<dbReference type="EC" id="3.5.4.25" evidence="19"/>
<evidence type="ECO:0000256" key="7">
    <source>
        <dbReference type="ARBA" id="ARBA00022619"/>
    </source>
</evidence>
<dbReference type="GO" id="GO:0009231">
    <property type="term" value="P:riboflavin biosynthetic process"/>
    <property type="evidence" value="ECO:0007669"/>
    <property type="project" value="UniProtKB-UniRule"/>
</dbReference>
<dbReference type="Pfam" id="PF00925">
    <property type="entry name" value="GTP_cyclohydro2"/>
    <property type="match status" value="1"/>
</dbReference>
<dbReference type="FunFam" id="3.40.50.10990:FF:000001">
    <property type="entry name" value="Riboflavin biosynthesis protein RibBA"/>
    <property type="match status" value="1"/>
</dbReference>
<dbReference type="Gene3D" id="3.90.870.10">
    <property type="entry name" value="DHBP synthase"/>
    <property type="match status" value="1"/>
</dbReference>
<comment type="similarity">
    <text evidence="6 19">In the N-terminal section; belongs to the DHBP synthase family.</text>
</comment>
<dbReference type="AlphaFoldDB" id="A0AAU7AUU1"/>
<dbReference type="InterPro" id="IPR017945">
    <property type="entry name" value="DHBP_synth_RibB-like_a/b_dom"/>
</dbReference>
<feature type="binding site" evidence="19">
    <location>
        <begin position="263"/>
        <end position="267"/>
    </location>
    <ligand>
        <name>GTP</name>
        <dbReference type="ChEBI" id="CHEBI:37565"/>
    </ligand>
</feature>
<keyword evidence="9 19" id="KW-0547">Nucleotide-binding</keyword>
<feature type="binding site" evidence="19">
    <location>
        <position position="43"/>
    </location>
    <ligand>
        <name>D-ribulose 5-phosphate</name>
        <dbReference type="ChEBI" id="CHEBI:58121"/>
    </ligand>
</feature>
<evidence type="ECO:0000256" key="2">
    <source>
        <dbReference type="ARBA" id="ARBA00001936"/>
    </source>
</evidence>
<dbReference type="GO" id="GO:0008686">
    <property type="term" value="F:3,4-dihydroxy-2-butanone-4-phosphate synthase activity"/>
    <property type="evidence" value="ECO:0007669"/>
    <property type="project" value="UniProtKB-UniRule"/>
</dbReference>
<feature type="binding site" evidence="19">
    <location>
        <position position="268"/>
    </location>
    <ligand>
        <name>Zn(2+)</name>
        <dbReference type="ChEBI" id="CHEBI:29105"/>
        <note>catalytic</note>
    </ligand>
</feature>
<keyword evidence="7 19" id="KW-0686">Riboflavin biosynthesis</keyword>
<dbReference type="SUPFAM" id="SSF142695">
    <property type="entry name" value="RibA-like"/>
    <property type="match status" value="1"/>
</dbReference>
<feature type="active site" description="Proton acceptor; for GTP cyclohydrolase activity" evidence="19">
    <location>
        <position position="340"/>
    </location>
</feature>
<feature type="binding site" evidence="19">
    <location>
        <begin position="306"/>
        <end position="308"/>
    </location>
    <ligand>
        <name>GTP</name>
        <dbReference type="ChEBI" id="CHEBI:37565"/>
    </ligand>
</feature>
<evidence type="ECO:0000256" key="18">
    <source>
        <dbReference type="ARBA" id="ARBA00049295"/>
    </source>
</evidence>
<keyword evidence="16 19" id="KW-0511">Multifunctional enzyme</keyword>
<evidence type="ECO:0000256" key="3">
    <source>
        <dbReference type="ARBA" id="ARBA00002284"/>
    </source>
</evidence>
<feature type="binding site" evidence="19">
    <location>
        <begin position="38"/>
        <end position="39"/>
    </location>
    <ligand>
        <name>D-ribulose 5-phosphate</name>
        <dbReference type="ChEBI" id="CHEBI:58121"/>
    </ligand>
</feature>
<feature type="binding site" evidence="19">
    <location>
        <position position="281"/>
    </location>
    <ligand>
        <name>Zn(2+)</name>
        <dbReference type="ChEBI" id="CHEBI:29105"/>
        <note>catalytic</note>
    </ligand>
</feature>
<dbReference type="PIRSF" id="PIRSF001259">
    <property type="entry name" value="RibA"/>
    <property type="match status" value="1"/>
</dbReference>
<accession>A0AAU7AUU1</accession>
<evidence type="ECO:0000256" key="1">
    <source>
        <dbReference type="ARBA" id="ARBA00000141"/>
    </source>
</evidence>
<evidence type="ECO:0000259" key="20">
    <source>
        <dbReference type="Pfam" id="PF00925"/>
    </source>
</evidence>
<feature type="binding site" evidence="19">
    <location>
        <position position="279"/>
    </location>
    <ligand>
        <name>Zn(2+)</name>
        <dbReference type="ChEBI" id="CHEBI:29105"/>
        <note>catalytic</note>
    </ligand>
</feature>
<dbReference type="InterPro" id="IPR016299">
    <property type="entry name" value="Riboflavin_synth_RibBA"/>
</dbReference>
<dbReference type="NCBIfam" id="NF006803">
    <property type="entry name" value="PRK09311.1"/>
    <property type="match status" value="1"/>
</dbReference>
<dbReference type="HAMAP" id="MF_00179">
    <property type="entry name" value="RibA"/>
    <property type="match status" value="1"/>
</dbReference>
<dbReference type="HAMAP" id="MF_00180">
    <property type="entry name" value="RibB"/>
    <property type="match status" value="1"/>
</dbReference>
<evidence type="ECO:0000256" key="12">
    <source>
        <dbReference type="ARBA" id="ARBA00022842"/>
    </source>
</evidence>
<feature type="binding site" evidence="19">
    <location>
        <position position="363"/>
    </location>
    <ligand>
        <name>GTP</name>
        <dbReference type="ChEBI" id="CHEBI:37565"/>
    </ligand>
</feature>
<evidence type="ECO:0000256" key="10">
    <source>
        <dbReference type="ARBA" id="ARBA00022801"/>
    </source>
</evidence>
<comment type="pathway">
    <text evidence="5 19">Cofactor biosynthesis; riboflavin biosynthesis; 2-hydroxy-3-oxobutyl phosphate from D-ribulose 5-phosphate: step 1/1.</text>
</comment>
<dbReference type="GO" id="GO:0030145">
    <property type="term" value="F:manganese ion binding"/>
    <property type="evidence" value="ECO:0007669"/>
    <property type="project" value="UniProtKB-UniRule"/>
</dbReference>
<comment type="function">
    <text evidence="3 19">Catalyzes the conversion of D-ribulose 5-phosphate to formate and 3,4-dihydroxy-2-butanone 4-phosphate.</text>
</comment>
<dbReference type="InterPro" id="IPR032677">
    <property type="entry name" value="GTP_cyclohydro_II"/>
</dbReference>
<dbReference type="InterPro" id="IPR000422">
    <property type="entry name" value="DHBP_synthase_RibB"/>
</dbReference>
<evidence type="ECO:0000256" key="5">
    <source>
        <dbReference type="ARBA" id="ARBA00004904"/>
    </source>
</evidence>
<dbReference type="InterPro" id="IPR036144">
    <property type="entry name" value="RibA-like_sf"/>
</dbReference>
<dbReference type="PANTHER" id="PTHR21327">
    <property type="entry name" value="GTP CYCLOHYDROLASE II-RELATED"/>
    <property type="match status" value="1"/>
</dbReference>
<keyword evidence="8 19" id="KW-0479">Metal-binding</keyword>
<feature type="binding site" evidence="19">
    <location>
        <position position="328"/>
    </location>
    <ligand>
        <name>GTP</name>
        <dbReference type="ChEBI" id="CHEBI:37565"/>
    </ligand>
</feature>
<comment type="similarity">
    <text evidence="19">In the C-terminal section; belongs to the GTP cyclohydrolase II family.</text>
</comment>
<comment type="pathway">
    <text evidence="4 19">Cofactor biosynthesis; riboflavin biosynthesis; 5-amino-6-(D-ribitylamino)uracil from GTP: step 1/4.</text>
</comment>
<organism evidence="21">
    <name type="scientific">Paraconexibacter sp. AEG42_29</name>
    <dbReference type="NCBI Taxonomy" id="2997339"/>
    <lineage>
        <taxon>Bacteria</taxon>
        <taxon>Bacillati</taxon>
        <taxon>Actinomycetota</taxon>
        <taxon>Thermoleophilia</taxon>
        <taxon>Solirubrobacterales</taxon>
        <taxon>Paraconexibacteraceae</taxon>
        <taxon>Paraconexibacter</taxon>
    </lineage>
</organism>
<keyword evidence="10 19" id="KW-0378">Hydrolase</keyword>
<evidence type="ECO:0000256" key="14">
    <source>
        <dbReference type="ARBA" id="ARBA00023211"/>
    </source>
</evidence>
<reference evidence="21" key="1">
    <citation type="submission" date="2022-12" db="EMBL/GenBank/DDBJ databases">
        <title>Paraconexibacter alkalitolerans sp. nov. and Baekduia alba sp. nov., isolated from soil and emended description of the genera Paraconexibacter (Chun et al., 2020) and Baekduia (An et al., 2020).</title>
        <authorList>
            <person name="Vieira S."/>
            <person name="Huber K.J."/>
            <person name="Geppert A."/>
            <person name="Wolf J."/>
            <person name="Neumann-Schaal M."/>
            <person name="Muesken M."/>
            <person name="Overmann J."/>
        </authorList>
    </citation>
    <scope>NUCLEOTIDE SEQUENCE</scope>
    <source>
        <strain evidence="21">AEG42_29</strain>
    </source>
</reference>
<feature type="binding site" evidence="19">
    <location>
        <position position="175"/>
    </location>
    <ligand>
        <name>D-ribulose 5-phosphate</name>
        <dbReference type="ChEBI" id="CHEBI:58121"/>
    </ligand>
</feature>
<feature type="binding site" evidence="19">
    <location>
        <position position="368"/>
    </location>
    <ligand>
        <name>GTP</name>
        <dbReference type="ChEBI" id="CHEBI:37565"/>
    </ligand>
</feature>
<protein>
    <recommendedName>
        <fullName evidence="19">Riboflavin biosynthesis protein RibBA</fullName>
    </recommendedName>
    <domain>
        <recommendedName>
            <fullName evidence="19">3,4-dihydroxy-2-butanone 4-phosphate synthase</fullName>
            <shortName evidence="19">DHBP synthase</shortName>
            <ecNumber evidence="19">4.1.99.12</ecNumber>
        </recommendedName>
    </domain>
    <domain>
        <recommendedName>
            <fullName evidence="19">GTP cyclohydrolase-2</fullName>
            <ecNumber evidence="19">3.5.4.25</ecNumber>
        </recommendedName>
        <alternativeName>
            <fullName evidence="19">GTP cyclohydrolase II</fullName>
        </alternativeName>
    </domain>
</protein>
<evidence type="ECO:0000256" key="17">
    <source>
        <dbReference type="ARBA" id="ARBA00043932"/>
    </source>
</evidence>
<feature type="site" description="Essential for DHBP synthase activity" evidence="19">
    <location>
        <position position="175"/>
    </location>
</feature>
<feature type="binding site" evidence="19">
    <location>
        <begin position="151"/>
        <end position="155"/>
    </location>
    <ligand>
        <name>D-ribulose 5-phosphate</name>
        <dbReference type="ChEBI" id="CHEBI:58121"/>
    </ligand>
</feature>
<feature type="binding site" evidence="19">
    <location>
        <position position="39"/>
    </location>
    <ligand>
        <name>Mg(2+)</name>
        <dbReference type="ChEBI" id="CHEBI:18420"/>
        <label>2</label>
    </ligand>
</feature>
<feature type="site" description="Essential for DHBP synthase activity" evidence="19">
    <location>
        <position position="137"/>
    </location>
</feature>
<evidence type="ECO:0000256" key="19">
    <source>
        <dbReference type="HAMAP-Rule" id="MF_01283"/>
    </source>
</evidence>
<evidence type="ECO:0000256" key="15">
    <source>
        <dbReference type="ARBA" id="ARBA00023239"/>
    </source>
</evidence>
<dbReference type="Pfam" id="PF00926">
    <property type="entry name" value="DHBP_synthase"/>
    <property type="match status" value="1"/>
</dbReference>
<comment type="catalytic activity">
    <reaction evidence="18 19">
        <text>GTP + 4 H2O = 2,5-diamino-6-hydroxy-4-(5-phosphoribosylamino)-pyrimidine + formate + 2 phosphate + 3 H(+)</text>
        <dbReference type="Rhea" id="RHEA:23704"/>
        <dbReference type="ChEBI" id="CHEBI:15377"/>
        <dbReference type="ChEBI" id="CHEBI:15378"/>
        <dbReference type="ChEBI" id="CHEBI:15740"/>
        <dbReference type="ChEBI" id="CHEBI:37565"/>
        <dbReference type="ChEBI" id="CHEBI:43474"/>
        <dbReference type="ChEBI" id="CHEBI:58614"/>
        <dbReference type="EC" id="3.5.4.25"/>
    </reaction>
</comment>
<gene>
    <name evidence="21" type="primary">ribBA_2</name>
    <name evidence="19" type="synonym">ribBA</name>
    <name evidence="21" type="ORF">DSM112329_02225</name>
</gene>
<keyword evidence="11 19" id="KW-0862">Zinc</keyword>
<comment type="function">
    <text evidence="17 19">Catalyzes the conversion of GTP to 2,5-diamino-6-ribosylamino-4(3H)-pyrimidinone 5'-phosphate (DARP), formate and pyrophosphate.</text>
</comment>